<comment type="similarity">
    <text evidence="2">Belongs to the VirD4/TraG family.</text>
</comment>
<evidence type="ECO:0000313" key="10">
    <source>
        <dbReference type="Proteomes" id="UP000063275"/>
    </source>
</evidence>
<evidence type="ECO:0000313" key="9">
    <source>
        <dbReference type="EMBL" id="ALQ41193.1"/>
    </source>
</evidence>
<dbReference type="Pfam" id="PF02534">
    <property type="entry name" value="T4SS-DNA_transf"/>
    <property type="match status" value="2"/>
</dbReference>
<keyword evidence="5 8" id="KW-1133">Transmembrane helix</keyword>
<dbReference type="AlphaFoldDB" id="A0A0S2ZQU8"/>
<organism evidence="9">
    <name type="scientific">Fusobacterium hwasookii ChDC F174</name>
    <dbReference type="NCBI Taxonomy" id="1307442"/>
    <lineage>
        <taxon>Bacteria</taxon>
        <taxon>Fusobacteriati</taxon>
        <taxon>Fusobacteriota</taxon>
        <taxon>Fusobacteriia</taxon>
        <taxon>Fusobacteriales</taxon>
        <taxon>Fusobacteriaceae</taxon>
        <taxon>Fusobacterium</taxon>
    </lineage>
</organism>
<evidence type="ECO:0000256" key="7">
    <source>
        <dbReference type="SAM" id="Coils"/>
    </source>
</evidence>
<evidence type="ECO:0000256" key="2">
    <source>
        <dbReference type="ARBA" id="ARBA00008806"/>
    </source>
</evidence>
<dbReference type="KEGG" id="fhw:RN87_11570"/>
<dbReference type="GeneID" id="60659031"/>
<comment type="subcellular location">
    <subcellularLocation>
        <location evidence="1">Cell membrane</location>
        <topology evidence="1">Multi-pass membrane protein</topology>
    </subcellularLocation>
</comment>
<feature type="coiled-coil region" evidence="7">
    <location>
        <begin position="674"/>
        <end position="753"/>
    </location>
</feature>
<evidence type="ECO:0000256" key="4">
    <source>
        <dbReference type="ARBA" id="ARBA00022692"/>
    </source>
</evidence>
<keyword evidence="9" id="KW-0614">Plasmid</keyword>
<dbReference type="PANTHER" id="PTHR37937:SF1">
    <property type="entry name" value="CONJUGATIVE TRANSFER: DNA TRANSPORT"/>
    <property type="match status" value="1"/>
</dbReference>
<accession>A0A0S2ZQU8</accession>
<dbReference type="OrthoDB" id="9766496at2"/>
<evidence type="ECO:0000256" key="8">
    <source>
        <dbReference type="SAM" id="Phobius"/>
    </source>
</evidence>
<keyword evidence="7" id="KW-0175">Coiled coil</keyword>
<evidence type="ECO:0000256" key="5">
    <source>
        <dbReference type="ARBA" id="ARBA00022989"/>
    </source>
</evidence>
<dbReference type="PANTHER" id="PTHR37937">
    <property type="entry name" value="CONJUGATIVE TRANSFER: DNA TRANSPORT"/>
    <property type="match status" value="1"/>
</dbReference>
<reference evidence="9 10" key="1">
    <citation type="submission" date="2015-11" db="EMBL/GenBank/DDBJ databases">
        <authorList>
            <person name="Zhang Y."/>
            <person name="Guo Z."/>
        </authorList>
    </citation>
    <scope>NUCLEOTIDE SEQUENCE [LARGE SCALE GENOMIC DNA]</scope>
    <source>
        <strain evidence="9 10">ChDC F174</strain>
        <plasmid evidence="10">Plasmid unnamed1</plasmid>
    </source>
</reference>
<feature type="transmembrane region" description="Helical" evidence="8">
    <location>
        <begin position="83"/>
        <end position="100"/>
    </location>
</feature>
<dbReference type="CDD" id="cd01127">
    <property type="entry name" value="TrwB_TraG_TraD_VirD4"/>
    <property type="match status" value="1"/>
</dbReference>
<dbReference type="RefSeq" id="WP_029493465.1">
    <property type="nucleotide sequence ID" value="NZ_ATKF01000086.1"/>
</dbReference>
<dbReference type="EMBL" id="CP013332">
    <property type="protein sequence ID" value="ALQ41193.1"/>
    <property type="molecule type" value="Genomic_DNA"/>
</dbReference>
<dbReference type="SUPFAM" id="SSF52540">
    <property type="entry name" value="P-loop containing nucleoside triphosphate hydrolases"/>
    <property type="match status" value="1"/>
</dbReference>
<evidence type="ECO:0000256" key="6">
    <source>
        <dbReference type="ARBA" id="ARBA00023136"/>
    </source>
</evidence>
<dbReference type="GO" id="GO:0005886">
    <property type="term" value="C:plasma membrane"/>
    <property type="evidence" value="ECO:0007669"/>
    <property type="project" value="UniProtKB-SubCell"/>
</dbReference>
<sequence>MNKANNKKENKEFFIKFLKFLFLFAFLQCWFATQYFAYKVHYNDILGGLKIKNYKIYSPFSYIVWKYKYRNKVPKTIKHVNEVIYITSLIGLLVMAIVLSKKNASTVHGTAKWADRAEIKKLDFDRPHGLVLGCNPYTSKIMRDHSDRHAFMGAPTRMGKGINSATPTAFDWNNSIIINDIKGELWGLTSGYRKHILGQKVFCFAPLDTDGISCQFNSLDFIAIGTGKELEDVAVISQTLIDVDGKGESDHWITSAINLINGIILHVRYSNPKASLVDVVEFLTPPNISLVDQIADILGVPREMEENEVGVALRNGDTKQDIKLNSKGEMIYPSKGYACFDHLKHFKDKKLFKKIYNYEGTDRDLEGRLHPLVAREFMAFFKTPDRERGSILSTATQKLKIFLDPIIAQHIRKSDFTIKQLMEEKCTLYLVTPPKNLYRTKSLLRLIFTQVVFELTDRMLFNTKAPKKLNFIQQLIKPFSTGFSKFINYFFPKITPEKNRLLLMIDEATALGKLDIIEQSMAYAAGYRLKFFIIAQSLNQFKKIYGENNYIIDNCSIQMFLTPNDDKTPKMLSDMFDTYTEKVRNESKKGFQLVPTYSWSYVPRKLMTPGEVRTLPYEDVILMVTGQNPIRAKKLIYYEDKRYDLKKLPGLKKSDINEDFSKKNEIDIEKLKNLKVIEKKEEEFTQKLEAFNEALKEATDDLYEEISTNRSNFAKKYFDELYQKEINEKEENLSKYTKEVRKMNNDLLEKMNETEINFSNER</sequence>
<keyword evidence="4 8" id="KW-0812">Transmembrane</keyword>
<dbReference type="InterPro" id="IPR027417">
    <property type="entry name" value="P-loop_NTPase"/>
</dbReference>
<keyword evidence="3" id="KW-1003">Cell membrane</keyword>
<dbReference type="InterPro" id="IPR051539">
    <property type="entry name" value="T4SS-coupling_protein"/>
</dbReference>
<protein>
    <submittedName>
        <fullName evidence="9">Conjugal transfer protein TraG</fullName>
    </submittedName>
</protein>
<name>A0A0S2ZQU8_9FUSO</name>
<keyword evidence="6 8" id="KW-0472">Membrane</keyword>
<feature type="transmembrane region" description="Helical" evidence="8">
    <location>
        <begin position="20"/>
        <end position="38"/>
    </location>
</feature>
<dbReference type="Proteomes" id="UP000063275">
    <property type="component" value="Plasmid unnamed1"/>
</dbReference>
<evidence type="ECO:0000256" key="3">
    <source>
        <dbReference type="ARBA" id="ARBA00022475"/>
    </source>
</evidence>
<dbReference type="Gene3D" id="3.40.50.300">
    <property type="entry name" value="P-loop containing nucleotide triphosphate hydrolases"/>
    <property type="match status" value="1"/>
</dbReference>
<proteinExistence type="inferred from homology"/>
<geneLocation type="plasmid" evidence="9">
    <name>unnamed1</name>
</geneLocation>
<gene>
    <name evidence="9" type="ORF">RN87_11570</name>
</gene>
<dbReference type="InterPro" id="IPR003688">
    <property type="entry name" value="TraG/VirD4"/>
</dbReference>
<evidence type="ECO:0000256" key="1">
    <source>
        <dbReference type="ARBA" id="ARBA00004651"/>
    </source>
</evidence>